<dbReference type="InterPro" id="IPR002818">
    <property type="entry name" value="DJ-1/PfpI"/>
</dbReference>
<feature type="domain" description="DJ-1/PfpI" evidence="1">
    <location>
        <begin position="10"/>
        <end position="149"/>
    </location>
</feature>
<dbReference type="Gene3D" id="3.40.50.880">
    <property type="match status" value="1"/>
</dbReference>
<sequence>MFCNAAGRGAPFEVALVGVDGPAEIQAQNGLRMRVSEGLGRPDAVLVPGGGWGNRAERGAWAQARRGVLPERLVALSGSLRWVASVCSGATLLAEAGLLRGRTATTNRGLLAELAASGVTVVTNRVVDEGTVVTAGGLTAGLDLGLWLVAREAGVELAQQVATGLEYEPRGEVWRHGATEPVLPPT</sequence>
<dbReference type="Pfam" id="PF01965">
    <property type="entry name" value="DJ-1_PfpI"/>
    <property type="match status" value="1"/>
</dbReference>
<evidence type="ECO:0000313" key="2">
    <source>
        <dbReference type="EMBL" id="MBE1607487.1"/>
    </source>
</evidence>
<keyword evidence="3" id="KW-1185">Reference proteome</keyword>
<dbReference type="InterPro" id="IPR052158">
    <property type="entry name" value="INH-QAR"/>
</dbReference>
<evidence type="ECO:0000259" key="1">
    <source>
        <dbReference type="Pfam" id="PF01965"/>
    </source>
</evidence>
<dbReference type="InterPro" id="IPR029062">
    <property type="entry name" value="Class_I_gatase-like"/>
</dbReference>
<dbReference type="AlphaFoldDB" id="A0A927R967"/>
<protein>
    <submittedName>
        <fullName evidence="2">Transcriptional regulator GlxA family with amidase domain</fullName>
    </submittedName>
</protein>
<organism evidence="2 3">
    <name type="scientific">Actinopolymorpha pittospori</name>
    <dbReference type="NCBI Taxonomy" id="648752"/>
    <lineage>
        <taxon>Bacteria</taxon>
        <taxon>Bacillati</taxon>
        <taxon>Actinomycetota</taxon>
        <taxon>Actinomycetes</taxon>
        <taxon>Propionibacteriales</taxon>
        <taxon>Actinopolymorphaceae</taxon>
        <taxon>Actinopolymorpha</taxon>
    </lineage>
</organism>
<dbReference type="EMBL" id="JADBEM010000001">
    <property type="protein sequence ID" value="MBE1607487.1"/>
    <property type="molecule type" value="Genomic_DNA"/>
</dbReference>
<accession>A0A927R967</accession>
<reference evidence="2" key="1">
    <citation type="submission" date="2020-10" db="EMBL/GenBank/DDBJ databases">
        <title>Sequencing the genomes of 1000 actinobacteria strains.</title>
        <authorList>
            <person name="Klenk H.-P."/>
        </authorList>
    </citation>
    <scope>NUCLEOTIDE SEQUENCE</scope>
    <source>
        <strain evidence="2">DSM 45354</strain>
    </source>
</reference>
<evidence type="ECO:0000313" key="3">
    <source>
        <dbReference type="Proteomes" id="UP000638648"/>
    </source>
</evidence>
<comment type="caution">
    <text evidence="2">The sequence shown here is derived from an EMBL/GenBank/DDBJ whole genome shotgun (WGS) entry which is preliminary data.</text>
</comment>
<gene>
    <name evidence="2" type="ORF">HEB94_004335</name>
</gene>
<dbReference type="PANTHER" id="PTHR43130">
    <property type="entry name" value="ARAC-FAMILY TRANSCRIPTIONAL REGULATOR"/>
    <property type="match status" value="1"/>
</dbReference>
<name>A0A927R967_9ACTN</name>
<proteinExistence type="predicted"/>
<dbReference type="SUPFAM" id="SSF52317">
    <property type="entry name" value="Class I glutamine amidotransferase-like"/>
    <property type="match status" value="1"/>
</dbReference>
<dbReference type="Proteomes" id="UP000638648">
    <property type="component" value="Unassembled WGS sequence"/>
</dbReference>
<dbReference type="RefSeq" id="WP_337917859.1">
    <property type="nucleotide sequence ID" value="NZ_BAABJL010000197.1"/>
</dbReference>
<dbReference type="PANTHER" id="PTHR43130:SF3">
    <property type="entry name" value="HTH-TYPE TRANSCRIPTIONAL REGULATOR RV1931C"/>
    <property type="match status" value="1"/>
</dbReference>